<sequence>MYPVIFRYDDVDSTELGRVVLVSSSAERIGLSAVLNGVDVADDSDTFIDSVSPVVPLLVEFCKVSVGVAVCDDVVVFSVVVVGGIDVDVVVGDVDLEVSIPEVSVCAVDSNEWVESDDNVVDKLAAIVVDSAGMLVETTVL</sequence>
<proteinExistence type="predicted"/>
<accession>A0A3P7F7Z4</accession>
<reference evidence="1" key="1">
    <citation type="submission" date="2018-11" db="EMBL/GenBank/DDBJ databases">
        <authorList>
            <consortium name="Pathogen Informatics"/>
        </authorList>
    </citation>
    <scope>NUCLEOTIDE SEQUENCE [LARGE SCALE GENOMIC DNA]</scope>
</reference>
<evidence type="ECO:0000313" key="1">
    <source>
        <dbReference type="EMBL" id="VDM29973.1"/>
    </source>
</evidence>
<dbReference type="AlphaFoldDB" id="A0A3P7F7Z4"/>
<gene>
    <name evidence="1" type="ORF">TCNE_LOCUS4256</name>
</gene>
<organism evidence="1">
    <name type="scientific">Toxocara canis</name>
    <name type="common">Canine roundworm</name>
    <dbReference type="NCBI Taxonomy" id="6265"/>
    <lineage>
        <taxon>Eukaryota</taxon>
        <taxon>Metazoa</taxon>
        <taxon>Ecdysozoa</taxon>
        <taxon>Nematoda</taxon>
        <taxon>Chromadorea</taxon>
        <taxon>Rhabditida</taxon>
        <taxon>Spirurina</taxon>
        <taxon>Ascaridomorpha</taxon>
        <taxon>Ascaridoidea</taxon>
        <taxon>Toxocaridae</taxon>
        <taxon>Toxocara</taxon>
    </lineage>
</organism>
<name>A0A3P7F7Z4_TOXCA</name>
<dbReference type="EMBL" id="UYWY01006799">
    <property type="protein sequence ID" value="VDM29973.1"/>
    <property type="molecule type" value="Genomic_DNA"/>
</dbReference>
<protein>
    <submittedName>
        <fullName evidence="1">Uncharacterized protein</fullName>
    </submittedName>
</protein>